<gene>
    <name evidence="4" type="ORF">DSM106972_005790</name>
</gene>
<dbReference type="CDD" id="cd07989">
    <property type="entry name" value="LPLAT_AGPAT-like"/>
    <property type="match status" value="1"/>
</dbReference>
<comment type="caution">
    <text evidence="4">The sequence shown here is derived from an EMBL/GenBank/DDBJ whole genome shotgun (WGS) entry which is preliminary data.</text>
</comment>
<dbReference type="OrthoDB" id="9803035at2"/>
<dbReference type="GO" id="GO:0006654">
    <property type="term" value="P:phosphatidic acid biosynthetic process"/>
    <property type="evidence" value="ECO:0007669"/>
    <property type="project" value="TreeGrafter"/>
</dbReference>
<organism evidence="4 5">
    <name type="scientific">Dulcicalothrix desertica PCC 7102</name>
    <dbReference type="NCBI Taxonomy" id="232991"/>
    <lineage>
        <taxon>Bacteria</taxon>
        <taxon>Bacillati</taxon>
        <taxon>Cyanobacteriota</taxon>
        <taxon>Cyanophyceae</taxon>
        <taxon>Nostocales</taxon>
        <taxon>Calotrichaceae</taxon>
        <taxon>Dulcicalothrix</taxon>
    </lineage>
</organism>
<proteinExistence type="predicted"/>
<evidence type="ECO:0000259" key="3">
    <source>
        <dbReference type="SMART" id="SM00563"/>
    </source>
</evidence>
<dbReference type="Proteomes" id="UP000271624">
    <property type="component" value="Unassembled WGS sequence"/>
</dbReference>
<evidence type="ECO:0000313" key="4">
    <source>
        <dbReference type="EMBL" id="RUT10084.1"/>
    </source>
</evidence>
<dbReference type="AlphaFoldDB" id="A0A433VVF6"/>
<dbReference type="SMART" id="SM00563">
    <property type="entry name" value="PlsC"/>
    <property type="match status" value="1"/>
</dbReference>
<dbReference type="EMBL" id="RSCL01000001">
    <property type="protein sequence ID" value="RUT10084.1"/>
    <property type="molecule type" value="Genomic_DNA"/>
</dbReference>
<keyword evidence="1 4" id="KW-0808">Transferase</keyword>
<evidence type="ECO:0000313" key="5">
    <source>
        <dbReference type="Proteomes" id="UP000271624"/>
    </source>
</evidence>
<dbReference type="InterPro" id="IPR002123">
    <property type="entry name" value="Plipid/glycerol_acylTrfase"/>
</dbReference>
<dbReference type="RefSeq" id="WP_127078644.1">
    <property type="nucleotide sequence ID" value="NZ_RSCL01000001.1"/>
</dbReference>
<keyword evidence="2 4" id="KW-0012">Acyltransferase</keyword>
<dbReference type="Pfam" id="PF01553">
    <property type="entry name" value="Acyltransferase"/>
    <property type="match status" value="1"/>
</dbReference>
<dbReference type="GO" id="GO:0003841">
    <property type="term" value="F:1-acylglycerol-3-phosphate O-acyltransferase activity"/>
    <property type="evidence" value="ECO:0007669"/>
    <property type="project" value="TreeGrafter"/>
</dbReference>
<keyword evidence="5" id="KW-1185">Reference proteome</keyword>
<dbReference type="SUPFAM" id="SSF69593">
    <property type="entry name" value="Glycerol-3-phosphate (1)-acyltransferase"/>
    <property type="match status" value="1"/>
</dbReference>
<reference evidence="4" key="1">
    <citation type="submission" date="2018-12" db="EMBL/GenBank/DDBJ databases">
        <authorList>
            <person name="Will S."/>
            <person name="Neumann-Schaal M."/>
            <person name="Henke P."/>
        </authorList>
    </citation>
    <scope>NUCLEOTIDE SEQUENCE</scope>
    <source>
        <strain evidence="4">PCC 7102</strain>
    </source>
</reference>
<name>A0A433VVF6_9CYAN</name>
<protein>
    <submittedName>
        <fullName evidence="4">Acyltransferase</fullName>
    </submittedName>
</protein>
<accession>A0A433VVF6</accession>
<dbReference type="PANTHER" id="PTHR10434:SF40">
    <property type="entry name" value="1-ACYL-SN-GLYCEROL-3-PHOSPHATE ACYLTRANSFERASE"/>
    <property type="match status" value="1"/>
</dbReference>
<evidence type="ECO:0000256" key="1">
    <source>
        <dbReference type="ARBA" id="ARBA00022679"/>
    </source>
</evidence>
<feature type="domain" description="Phospholipid/glycerol acyltransferase" evidence="3">
    <location>
        <begin position="69"/>
        <end position="191"/>
    </location>
</feature>
<reference evidence="4" key="2">
    <citation type="journal article" date="2019" name="Genome Biol. Evol.">
        <title>Day and night: Metabolic profiles and evolutionary relationships of six axenic non-marine cyanobacteria.</title>
        <authorList>
            <person name="Will S.E."/>
            <person name="Henke P."/>
            <person name="Boedeker C."/>
            <person name="Huang S."/>
            <person name="Brinkmann H."/>
            <person name="Rohde M."/>
            <person name="Jarek M."/>
            <person name="Friedl T."/>
            <person name="Seufert S."/>
            <person name="Schumacher M."/>
            <person name="Overmann J."/>
            <person name="Neumann-Schaal M."/>
            <person name="Petersen J."/>
        </authorList>
    </citation>
    <scope>NUCLEOTIDE SEQUENCE [LARGE SCALE GENOMIC DNA]</scope>
    <source>
        <strain evidence="4">PCC 7102</strain>
    </source>
</reference>
<dbReference type="PANTHER" id="PTHR10434">
    <property type="entry name" value="1-ACYL-SN-GLYCEROL-3-PHOSPHATE ACYLTRANSFERASE"/>
    <property type="match status" value="1"/>
</dbReference>
<sequence>MTEFHCPKDKSHYNLAPSAANPIAFTNISRVSPILAPLAYLLGRHLLLPLFFGRISVTGQQYIPKEGPVILAPTHRSRWDALFVPYAAGRCVTGRDLRFMVTITECQGLQGWFIKHLGGFPVNLKHPSVATLRHAVELLIRGETLVIFPEGGIRKGKLHPLKPGIARLAISAESNHAPLGVKIVPINIDYSRTNPTWGTNVSINIGKPIKVADYLGSNTKLGAKMLTADLASSLQQLSHHQTEVTSHTFAEITNT</sequence>
<evidence type="ECO:0000256" key="2">
    <source>
        <dbReference type="ARBA" id="ARBA00023315"/>
    </source>
</evidence>